<dbReference type="InterPro" id="IPR041412">
    <property type="entry name" value="Xrn1_helical"/>
</dbReference>
<evidence type="ECO:0000259" key="7">
    <source>
        <dbReference type="Pfam" id="PF18129"/>
    </source>
</evidence>
<dbReference type="OrthoDB" id="372487at2759"/>
<name>A0A1J4KWS9_9EUKA</name>
<dbReference type="Pfam" id="PF17846">
    <property type="entry name" value="XRN_M"/>
    <property type="match status" value="2"/>
</dbReference>
<feature type="domain" description="Xrn1 helical" evidence="6">
    <location>
        <begin position="353"/>
        <end position="525"/>
    </location>
</feature>
<reference evidence="9" key="1">
    <citation type="submission" date="2016-10" db="EMBL/GenBank/DDBJ databases">
        <authorList>
            <person name="Benchimol M."/>
            <person name="Almeida L.G."/>
            <person name="Vasconcelos A.T."/>
            <person name="Perreira-Neves A."/>
            <person name="Rosa I.A."/>
            <person name="Tasca T."/>
            <person name="Bogo M.R."/>
            <person name="de Souza W."/>
        </authorList>
    </citation>
    <scope>NUCLEOTIDE SEQUENCE [LARGE SCALE GENOMIC DNA]</scope>
    <source>
        <strain evidence="9">K</strain>
    </source>
</reference>
<dbReference type="Proteomes" id="UP000179807">
    <property type="component" value="Unassembled WGS sequence"/>
</dbReference>
<dbReference type="Gene3D" id="2.30.30.750">
    <property type="match status" value="1"/>
</dbReference>
<dbReference type="Gene3D" id="1.25.40.1050">
    <property type="match status" value="1"/>
</dbReference>
<dbReference type="PANTHER" id="PTHR12341:SF7">
    <property type="entry name" value="5'-3' EXORIBONUCLEASE 1"/>
    <property type="match status" value="1"/>
</dbReference>
<dbReference type="Pfam" id="PF18129">
    <property type="entry name" value="SH3_12"/>
    <property type="match status" value="1"/>
</dbReference>
<dbReference type="GO" id="GO:0005634">
    <property type="term" value="C:nucleus"/>
    <property type="evidence" value="ECO:0007669"/>
    <property type="project" value="TreeGrafter"/>
</dbReference>
<evidence type="ECO:0000256" key="2">
    <source>
        <dbReference type="ARBA" id="ARBA00022801"/>
    </source>
</evidence>
<evidence type="ECO:0000313" key="9">
    <source>
        <dbReference type="EMBL" id="OHT14158.1"/>
    </source>
</evidence>
<dbReference type="InterPro" id="IPR047007">
    <property type="entry name" value="XRN1_D1_sf"/>
</dbReference>
<dbReference type="AlphaFoldDB" id="A0A1J4KWS9"/>
<proteinExistence type="inferred from homology"/>
<dbReference type="Pfam" id="PF18332">
    <property type="entry name" value="XRN1_D1"/>
    <property type="match status" value="1"/>
</dbReference>
<dbReference type="InterPro" id="IPR041385">
    <property type="entry name" value="SH3_12"/>
</dbReference>
<accession>A0A1J4KWS9</accession>
<dbReference type="EMBL" id="MLAK01000421">
    <property type="protein sequence ID" value="OHT14158.1"/>
    <property type="molecule type" value="Genomic_DNA"/>
</dbReference>
<feature type="domain" description="5'-3' exoribonuclease 1 D1" evidence="8">
    <location>
        <begin position="539"/>
        <end position="648"/>
    </location>
</feature>
<keyword evidence="2" id="KW-0378">Hydrolase</keyword>
<feature type="domain" description="5'-3' exoribonuclease 1 SH3-like" evidence="7">
    <location>
        <begin position="945"/>
        <end position="1010"/>
    </location>
</feature>
<dbReference type="VEuPathDB" id="TrichDB:TRFO_03212"/>
<dbReference type="Gene3D" id="2.170.260.40">
    <property type="match status" value="1"/>
</dbReference>
<keyword evidence="10" id="KW-1185">Reference proteome</keyword>
<protein>
    <submittedName>
        <fullName evidence="9">XRN 5'-3' exonuclease N-terminus family protein</fullName>
    </submittedName>
</protein>
<dbReference type="GO" id="GO:0004534">
    <property type="term" value="F:5'-3' RNA exonuclease activity"/>
    <property type="evidence" value="ECO:0007669"/>
    <property type="project" value="TreeGrafter"/>
</dbReference>
<keyword evidence="3 9" id="KW-0269">Exonuclease</keyword>
<sequence>MGVPGFYRWLVQRYPLVRRRLNDISRPKIDNFYVDFNCIVYNALRLAPASHPFTSLFQEICRYLDLLVQVTRPQQVLYIAVDGPAPFAKCAQQRSRRFVAARDATGGSFDTTSISVGTEFMELLNQFLMNFIKEKTTADAAWKNPQVIYSSHRVPGEGEHKFFNYIRTQTAKGYLSPNITHCVYSPDADLIFLGLQTRLPYFYILREWDCWVGPHENVGNGKLNKLKATDADFEMLSLSIAREFLKLDYPDIPDVNRIVDDFAAFSFLIGNDFIPHFPDISIQSGTFETIIETYQSTLMKQHIYLIEDGKINKNSLRELLIATVQKSSQPSKKGKGPTITIDPNVDAQKYLKEKYPEKFDENPEALEKELAFAALDSFDWVLEYYTKGCPSWSWCYPFYYAPPVTTIAKYCTEHKSNFNLDRPPMPVEQLLCILPPKSANLLPEAARTLMFEPSPLAKFYPEKFDIDLNGRKFEHEGVVLIPLVNIEEVREEVSKILDNLSPEERTRNTKMEELVFENGDFHDYDIEKDFIDNHDTQEKPNGIPSLYNGKIPFRHTTEVCKINIFNRPSNAASILLHINNQKSIFTKASDVAAALLNKPVLVNWPYLRPALVTQVFDRNETYPKDSVSHEKKKNNSLSFEQLPKTFKETLGIDIKETTNVILVVRLLASSRIEDDQYRFMRKIYYPYQLSVNCQCVPSVIHRFATPKCPKLENESLVVILEGEYAGRIGKALSSDNEKAKIQLYEITNEPPNLQDLFENDKKEWRSIDDIIEKLKIGYDATFPLLSNLPVSGETDANLAFTAFSERKVLDGFVRKVNKQHEFTKEFIIQLGEYAASPVSGDLIQFLQETELEKMRNVNPADIWPFSPSERKNKVKELMAYMRDTCCSKYYLIDESVNIISQTTLQKIENRIVSSPVKSLSDGNVIEENLSNLIWPRKQKEFIQNGEIGSRVVNISYTGSIPFGETGTVVGFDTALNLYHIVLDNECTYGTTLRKRLSTKRGYIAKPDDLFFY</sequence>
<dbReference type="Pfam" id="PF03159">
    <property type="entry name" value="XRN_N"/>
    <property type="match status" value="1"/>
</dbReference>
<evidence type="ECO:0000259" key="5">
    <source>
        <dbReference type="Pfam" id="PF03159"/>
    </source>
</evidence>
<evidence type="ECO:0000256" key="3">
    <source>
        <dbReference type="ARBA" id="ARBA00022839"/>
    </source>
</evidence>
<evidence type="ECO:0000256" key="4">
    <source>
        <dbReference type="ARBA" id="ARBA00038299"/>
    </source>
</evidence>
<dbReference type="InterPro" id="IPR040992">
    <property type="entry name" value="XRN1_D1"/>
</dbReference>
<dbReference type="GeneID" id="94825860"/>
<keyword evidence="1" id="KW-0540">Nuclease</keyword>
<feature type="domain" description="Xrn1 helical" evidence="6">
    <location>
        <begin position="254"/>
        <end position="325"/>
    </location>
</feature>
<evidence type="ECO:0000313" key="10">
    <source>
        <dbReference type="Proteomes" id="UP000179807"/>
    </source>
</evidence>
<comment type="caution">
    <text evidence="9">The sequence shown here is derived from an EMBL/GenBank/DDBJ whole genome shotgun (WGS) entry which is preliminary data.</text>
</comment>
<dbReference type="CDD" id="cd18673">
    <property type="entry name" value="PIN_XRN1-2-like"/>
    <property type="match status" value="1"/>
</dbReference>
<dbReference type="GO" id="GO:0003723">
    <property type="term" value="F:RNA binding"/>
    <property type="evidence" value="ECO:0007669"/>
    <property type="project" value="TreeGrafter"/>
</dbReference>
<dbReference type="GO" id="GO:0000956">
    <property type="term" value="P:nuclear-transcribed mRNA catabolic process"/>
    <property type="evidence" value="ECO:0007669"/>
    <property type="project" value="TreeGrafter"/>
</dbReference>
<evidence type="ECO:0000259" key="8">
    <source>
        <dbReference type="Pfam" id="PF18332"/>
    </source>
</evidence>
<dbReference type="RefSeq" id="XP_068367294.1">
    <property type="nucleotide sequence ID" value="XM_068491156.1"/>
</dbReference>
<organism evidence="9 10">
    <name type="scientific">Tritrichomonas foetus</name>
    <dbReference type="NCBI Taxonomy" id="1144522"/>
    <lineage>
        <taxon>Eukaryota</taxon>
        <taxon>Metamonada</taxon>
        <taxon>Parabasalia</taxon>
        <taxon>Tritrichomonadida</taxon>
        <taxon>Tritrichomonadidae</taxon>
        <taxon>Tritrichomonas</taxon>
    </lineage>
</organism>
<evidence type="ECO:0000256" key="1">
    <source>
        <dbReference type="ARBA" id="ARBA00022722"/>
    </source>
</evidence>
<dbReference type="Gene3D" id="3.40.50.12390">
    <property type="match status" value="2"/>
</dbReference>
<dbReference type="InterPro" id="IPR027073">
    <property type="entry name" value="5_3_exoribonuclease"/>
</dbReference>
<comment type="similarity">
    <text evidence="4">Belongs to the 5'-3' exonuclease family.</text>
</comment>
<dbReference type="InterPro" id="IPR047008">
    <property type="entry name" value="XRN1_SH3_sf"/>
</dbReference>
<dbReference type="InterPro" id="IPR004859">
    <property type="entry name" value="Xrn1_N"/>
</dbReference>
<feature type="domain" description="Xrn1 N-terminal" evidence="5">
    <location>
        <begin position="1"/>
        <end position="207"/>
    </location>
</feature>
<evidence type="ECO:0000259" key="6">
    <source>
        <dbReference type="Pfam" id="PF17846"/>
    </source>
</evidence>
<gene>
    <name evidence="9" type="ORF">TRFO_03212</name>
</gene>
<dbReference type="PANTHER" id="PTHR12341">
    <property type="entry name" value="5'-&gt;3' EXORIBONUCLEASE"/>
    <property type="match status" value="1"/>
</dbReference>